<dbReference type="InterPro" id="IPR024747">
    <property type="entry name" value="Pyridox_Oxase-rel"/>
</dbReference>
<accession>A0A151AEC5</accession>
<name>A0A151AEC5_9EURY</name>
<sequence length="147" mass="16241">MADTSVEMDAETRDELLGRGGIGVISLSTPDKESPHSIPVSYGYDATETTLYFRLAVGADSGKGELNGRDVSFVTYDRADGWRSVVANGRLEDVDEESIATETLEGLDRVDIPLVDMFDEPTRTVSFEFFRLVPEEISGRKEADIRE</sequence>
<dbReference type="InterPro" id="IPR012349">
    <property type="entry name" value="Split_barrel_FMN-bd"/>
</dbReference>
<reference evidence="1 2" key="1">
    <citation type="submission" date="2016-02" db="EMBL/GenBank/DDBJ databases">
        <title>Genome sequence of Halalkalicoccus paucihalophilus DSM 24557.</title>
        <authorList>
            <person name="Poehlein A."/>
            <person name="Daniel R."/>
        </authorList>
    </citation>
    <scope>NUCLEOTIDE SEQUENCE [LARGE SCALE GENOMIC DNA]</scope>
    <source>
        <strain evidence="1 2">DSM 24557</strain>
    </source>
</reference>
<dbReference type="Proteomes" id="UP000075321">
    <property type="component" value="Unassembled WGS sequence"/>
</dbReference>
<comment type="caution">
    <text evidence="1">The sequence shown here is derived from an EMBL/GenBank/DDBJ whole genome shotgun (WGS) entry which is preliminary data.</text>
</comment>
<dbReference type="OrthoDB" id="953at2157"/>
<evidence type="ECO:0000313" key="1">
    <source>
        <dbReference type="EMBL" id="KYH25924.1"/>
    </source>
</evidence>
<keyword evidence="2" id="KW-1185">Reference proteome</keyword>
<dbReference type="SUPFAM" id="SSF50475">
    <property type="entry name" value="FMN-binding split barrel"/>
    <property type="match status" value="1"/>
</dbReference>
<dbReference type="EMBL" id="LTAZ01000005">
    <property type="protein sequence ID" value="KYH25924.1"/>
    <property type="molecule type" value="Genomic_DNA"/>
</dbReference>
<dbReference type="PATRIC" id="fig|1008153.3.peg.2653"/>
<dbReference type="AlphaFoldDB" id="A0A151AEC5"/>
<dbReference type="Gene3D" id="2.30.110.10">
    <property type="entry name" value="Electron Transport, Fmn-binding Protein, Chain A"/>
    <property type="match status" value="1"/>
</dbReference>
<dbReference type="RefSeq" id="WP_066383086.1">
    <property type="nucleotide sequence ID" value="NZ_LTAZ01000005.1"/>
</dbReference>
<evidence type="ECO:0000313" key="2">
    <source>
        <dbReference type="Proteomes" id="UP000075321"/>
    </source>
</evidence>
<gene>
    <name evidence="1" type="ORF">HAPAU_26020</name>
</gene>
<dbReference type="Pfam" id="PF12900">
    <property type="entry name" value="Pyridox_ox_2"/>
    <property type="match status" value="1"/>
</dbReference>
<organism evidence="1 2">
    <name type="scientific">Halalkalicoccus paucihalophilus</name>
    <dbReference type="NCBI Taxonomy" id="1008153"/>
    <lineage>
        <taxon>Archaea</taxon>
        <taxon>Methanobacteriati</taxon>
        <taxon>Methanobacteriota</taxon>
        <taxon>Stenosarchaea group</taxon>
        <taxon>Halobacteria</taxon>
        <taxon>Halobacteriales</taxon>
        <taxon>Halococcaceae</taxon>
        <taxon>Halalkalicoccus</taxon>
    </lineage>
</organism>
<protein>
    <submittedName>
        <fullName evidence="1">Pyridoxamine 5'-phosphate oxidase</fullName>
    </submittedName>
</protein>
<proteinExistence type="predicted"/>